<dbReference type="PANTHER" id="PTHR32012:SF0">
    <property type="entry name" value="TRANSMEMBRANE PROTEIN 182"/>
    <property type="match status" value="1"/>
</dbReference>
<evidence type="ECO:0000256" key="8">
    <source>
        <dbReference type="ARBA" id="ARBA00022989"/>
    </source>
</evidence>
<feature type="transmembrane region" description="Helical" evidence="11">
    <location>
        <begin position="225"/>
        <end position="248"/>
    </location>
</feature>
<dbReference type="AlphaFoldDB" id="A0A3L8ST88"/>
<reference evidence="12 13" key="1">
    <citation type="journal article" date="2018" name="Proc. R. Soc. B">
        <title>A non-coding region near Follistatin controls head colour polymorphism in the Gouldian finch.</title>
        <authorList>
            <person name="Toomey M.B."/>
            <person name="Marques C.I."/>
            <person name="Andrade P."/>
            <person name="Araujo P.M."/>
            <person name="Sabatino S."/>
            <person name="Gazda M.A."/>
            <person name="Afonso S."/>
            <person name="Lopes R.J."/>
            <person name="Corbo J.C."/>
            <person name="Carneiro M."/>
        </authorList>
    </citation>
    <scope>NUCLEOTIDE SEQUENCE [LARGE SCALE GENOMIC DNA]</scope>
    <source>
        <strain evidence="12">Red01</strain>
        <tissue evidence="12">Muscle</tissue>
    </source>
</reference>
<dbReference type="InterPro" id="IPR004031">
    <property type="entry name" value="PMP22/EMP/MP20/Claudin"/>
</dbReference>
<evidence type="ECO:0000256" key="3">
    <source>
        <dbReference type="ARBA" id="ARBA00014600"/>
    </source>
</evidence>
<keyword evidence="4" id="KW-1003">Cell membrane</keyword>
<comment type="similarity">
    <text evidence="2">Belongs to the TMEM182 family.</text>
</comment>
<comment type="caution">
    <text evidence="12">The sequence shown here is derived from an EMBL/GenBank/DDBJ whole genome shotgun (WGS) entry which is preliminary data.</text>
</comment>
<evidence type="ECO:0000256" key="1">
    <source>
        <dbReference type="ARBA" id="ARBA00004651"/>
    </source>
</evidence>
<sequence length="279" mass="30707">MAFWPLHLRSYRSIWKAAVSQRCCCSSAIGLGPEPAPTLGVLLFLVAFGTDYWLLATEIGTCSEAPEGAGGEKATFHHEGFFWRCWFSGNVGDNNGSMWNFWYTNQSPSKNCTHAYLSPFPLLRDEHNSTSYDSAIIYRGFWTVLMLLGVLTIVAASFLIICAAPFASHILYKAGGGFFIIAGVLFSLVVVMYVIWVQAMADLESYTNMKKMDCPDFAVYVRYGWSFMLAPIGGFFALLAGMLFLLLLEAGGIERCLRAGPLPANPTMCAAATNKLCKD</sequence>
<comment type="subcellular location">
    <subcellularLocation>
        <location evidence="1">Cell membrane</location>
        <topology evidence="1">Multi-pass membrane protein</topology>
    </subcellularLocation>
</comment>
<keyword evidence="6 11" id="KW-0812">Transmembrane</keyword>
<accession>A0A3L8ST88</accession>
<evidence type="ECO:0000256" key="11">
    <source>
        <dbReference type="SAM" id="Phobius"/>
    </source>
</evidence>
<dbReference type="GO" id="GO:0005886">
    <property type="term" value="C:plasma membrane"/>
    <property type="evidence" value="ECO:0007669"/>
    <property type="project" value="UniProtKB-SubCell"/>
</dbReference>
<evidence type="ECO:0000313" key="12">
    <source>
        <dbReference type="EMBL" id="RLW07724.1"/>
    </source>
</evidence>
<keyword evidence="5" id="KW-0517">Myogenesis</keyword>
<dbReference type="GO" id="GO:0007517">
    <property type="term" value="P:muscle organ development"/>
    <property type="evidence" value="ECO:0007669"/>
    <property type="project" value="UniProtKB-KW"/>
</dbReference>
<evidence type="ECO:0000256" key="7">
    <source>
        <dbReference type="ARBA" id="ARBA00022729"/>
    </source>
</evidence>
<evidence type="ECO:0000256" key="5">
    <source>
        <dbReference type="ARBA" id="ARBA00022541"/>
    </source>
</evidence>
<organism evidence="12 13">
    <name type="scientific">Chloebia gouldiae</name>
    <name type="common">Gouldian finch</name>
    <name type="synonym">Erythrura gouldiae</name>
    <dbReference type="NCBI Taxonomy" id="44316"/>
    <lineage>
        <taxon>Eukaryota</taxon>
        <taxon>Metazoa</taxon>
        <taxon>Chordata</taxon>
        <taxon>Craniata</taxon>
        <taxon>Vertebrata</taxon>
        <taxon>Euteleostomi</taxon>
        <taxon>Archelosauria</taxon>
        <taxon>Archosauria</taxon>
        <taxon>Dinosauria</taxon>
        <taxon>Saurischia</taxon>
        <taxon>Theropoda</taxon>
        <taxon>Coelurosauria</taxon>
        <taxon>Aves</taxon>
        <taxon>Neognathae</taxon>
        <taxon>Neoaves</taxon>
        <taxon>Telluraves</taxon>
        <taxon>Australaves</taxon>
        <taxon>Passeriformes</taxon>
        <taxon>Passeroidea</taxon>
        <taxon>Passeridae</taxon>
        <taxon>Chloebia</taxon>
    </lineage>
</organism>
<feature type="transmembrane region" description="Helical" evidence="11">
    <location>
        <begin position="178"/>
        <end position="199"/>
    </location>
</feature>
<feature type="transmembrane region" description="Helical" evidence="11">
    <location>
        <begin position="141"/>
        <end position="166"/>
    </location>
</feature>
<dbReference type="STRING" id="44316.ENSEGOP00005010129"/>
<keyword evidence="9 11" id="KW-0472">Membrane</keyword>
<evidence type="ECO:0000256" key="9">
    <source>
        <dbReference type="ARBA" id="ARBA00023136"/>
    </source>
</evidence>
<evidence type="ECO:0000313" key="13">
    <source>
        <dbReference type="Proteomes" id="UP000276834"/>
    </source>
</evidence>
<evidence type="ECO:0000256" key="6">
    <source>
        <dbReference type="ARBA" id="ARBA00022692"/>
    </source>
</evidence>
<name>A0A3L8ST88_CHLGU</name>
<dbReference type="EMBL" id="QUSF01000007">
    <property type="protein sequence ID" value="RLW07724.1"/>
    <property type="molecule type" value="Genomic_DNA"/>
</dbReference>
<dbReference type="OrthoDB" id="9942154at2759"/>
<dbReference type="PANTHER" id="PTHR32012">
    <property type="entry name" value="TRANSMEMBRANE PROTEIN 182-RELATED"/>
    <property type="match status" value="1"/>
</dbReference>
<evidence type="ECO:0000256" key="2">
    <source>
        <dbReference type="ARBA" id="ARBA00006418"/>
    </source>
</evidence>
<evidence type="ECO:0000256" key="4">
    <source>
        <dbReference type="ARBA" id="ARBA00022475"/>
    </source>
</evidence>
<keyword evidence="10" id="KW-0325">Glycoprotein</keyword>
<keyword evidence="7" id="KW-0732">Signal</keyword>
<keyword evidence="13" id="KW-1185">Reference proteome</keyword>
<keyword evidence="8 11" id="KW-1133">Transmembrane helix</keyword>
<dbReference type="Pfam" id="PF13903">
    <property type="entry name" value="Claudin_2"/>
    <property type="match status" value="1"/>
</dbReference>
<dbReference type="Proteomes" id="UP000276834">
    <property type="component" value="Unassembled WGS sequence"/>
</dbReference>
<gene>
    <name evidence="12" type="ORF">DV515_00003758</name>
</gene>
<protein>
    <recommendedName>
        <fullName evidence="3">Transmembrane protein 182</fullName>
    </recommendedName>
</protein>
<proteinExistence type="inferred from homology"/>
<evidence type="ECO:0000256" key="10">
    <source>
        <dbReference type="ARBA" id="ARBA00023180"/>
    </source>
</evidence>
<dbReference type="Gene3D" id="1.20.140.150">
    <property type="match status" value="1"/>
</dbReference>
<dbReference type="InterPro" id="IPR026763">
    <property type="entry name" value="TMEM182"/>
</dbReference>